<organism evidence="1 2">
    <name type="scientific">Citrullus colocynthis</name>
    <name type="common">colocynth</name>
    <dbReference type="NCBI Taxonomy" id="252529"/>
    <lineage>
        <taxon>Eukaryota</taxon>
        <taxon>Viridiplantae</taxon>
        <taxon>Streptophyta</taxon>
        <taxon>Embryophyta</taxon>
        <taxon>Tracheophyta</taxon>
        <taxon>Spermatophyta</taxon>
        <taxon>Magnoliopsida</taxon>
        <taxon>eudicotyledons</taxon>
        <taxon>Gunneridae</taxon>
        <taxon>Pentapetalae</taxon>
        <taxon>rosids</taxon>
        <taxon>fabids</taxon>
        <taxon>Cucurbitales</taxon>
        <taxon>Cucurbitaceae</taxon>
        <taxon>Benincaseae</taxon>
        <taxon>Citrullus</taxon>
    </lineage>
</organism>
<accession>A0ABP0YS03</accession>
<reference evidence="1 2" key="1">
    <citation type="submission" date="2024-03" db="EMBL/GenBank/DDBJ databases">
        <authorList>
            <person name="Gkanogiannis A."/>
            <person name="Becerra Lopez-Lavalle L."/>
        </authorList>
    </citation>
    <scope>NUCLEOTIDE SEQUENCE [LARGE SCALE GENOMIC DNA]</scope>
</reference>
<keyword evidence="2" id="KW-1185">Reference proteome</keyword>
<protein>
    <submittedName>
        <fullName evidence="1">Uncharacterized protein</fullName>
    </submittedName>
</protein>
<proteinExistence type="predicted"/>
<evidence type="ECO:0000313" key="2">
    <source>
        <dbReference type="Proteomes" id="UP001642487"/>
    </source>
</evidence>
<name>A0ABP0YS03_9ROSI</name>
<evidence type="ECO:0000313" key="1">
    <source>
        <dbReference type="EMBL" id="CAK9322722.1"/>
    </source>
</evidence>
<dbReference type="Proteomes" id="UP001642487">
    <property type="component" value="Chromosome 5"/>
</dbReference>
<dbReference type="EMBL" id="OZ021739">
    <property type="protein sequence ID" value="CAK9322722.1"/>
    <property type="molecule type" value="Genomic_DNA"/>
</dbReference>
<gene>
    <name evidence="1" type="ORF">CITCOLO1_LOCUS14881</name>
</gene>
<sequence length="91" mass="10124">MDMEDCRVSCHVGPRTCDRHEEPLRGVVVAEALEKPPRRPRGIKQLAIGPYLRGPASIMLLLSMSIKSCHGLDASFDASYSVEARFDTHFP</sequence>